<reference evidence="1 2" key="1">
    <citation type="submission" date="2020-04" db="EMBL/GenBank/DDBJ databases">
        <title>Perkinsus olseni comparative genomics.</title>
        <authorList>
            <person name="Bogema D.R."/>
        </authorList>
    </citation>
    <scope>NUCLEOTIDE SEQUENCE [LARGE SCALE GENOMIC DNA]</scope>
    <source>
        <strain evidence="1 2">ATCC PRA-207</strain>
    </source>
</reference>
<evidence type="ECO:0000313" key="2">
    <source>
        <dbReference type="Proteomes" id="UP000553632"/>
    </source>
</evidence>
<sequence>MALFQLPHHFEALRCMAIERLWDGEQGREPMHHLMGDIMGYCRKAELTLDCPTEEILVDKELSGEFIFMDDGIVYEISPDPDDKVKLCMSAVGTDERTILYNDASEGYCWRAYYNPDVRKLYLLCNDGEELLEHDMASGKTGEPIMIPHLTWRGSDLASMIVIDDRLYVGMELLDEDCDPKGIEVLLVRLSKPREVRLIYTVTNEERQVDSLLRKHRSSFIGFTAMPHQPQAIDIFYELKGIWRSVRIDIIRSDNPMLFSVRIDEGVERRKIRLPRLLPRDRYMGHSPGLGSLLVVEGGSKYVLRHPRGLRRVATIYKSGRSLSRTAPIIFSRWSFSIICMSGPGRSLIRFHPYLS</sequence>
<dbReference type="AlphaFoldDB" id="A0A7J6SCF2"/>
<accession>A0A7J6SCF2</accession>
<comment type="caution">
    <text evidence="1">The sequence shown here is derived from an EMBL/GenBank/DDBJ whole genome shotgun (WGS) entry which is preliminary data.</text>
</comment>
<protein>
    <submittedName>
        <fullName evidence="1">Uncharacterized protein</fullName>
    </submittedName>
</protein>
<name>A0A7J6SCF2_PEROL</name>
<evidence type="ECO:0000313" key="1">
    <source>
        <dbReference type="EMBL" id="KAF4730315.1"/>
    </source>
</evidence>
<proteinExistence type="predicted"/>
<dbReference type="EMBL" id="JABANO010019349">
    <property type="protein sequence ID" value="KAF4730315.1"/>
    <property type="molecule type" value="Genomic_DNA"/>
</dbReference>
<dbReference type="Proteomes" id="UP000553632">
    <property type="component" value="Unassembled WGS sequence"/>
</dbReference>
<organism evidence="1 2">
    <name type="scientific">Perkinsus olseni</name>
    <name type="common">Perkinsus atlanticus</name>
    <dbReference type="NCBI Taxonomy" id="32597"/>
    <lineage>
        <taxon>Eukaryota</taxon>
        <taxon>Sar</taxon>
        <taxon>Alveolata</taxon>
        <taxon>Perkinsozoa</taxon>
        <taxon>Perkinsea</taxon>
        <taxon>Perkinsida</taxon>
        <taxon>Perkinsidae</taxon>
        <taxon>Perkinsus</taxon>
    </lineage>
</organism>
<gene>
    <name evidence="1" type="ORF">FOZ63_009004</name>
</gene>
<keyword evidence="2" id="KW-1185">Reference proteome</keyword>